<evidence type="ECO:0000313" key="3">
    <source>
        <dbReference type="Proteomes" id="UP000032545"/>
    </source>
</evidence>
<comment type="caution">
    <text evidence="2">The sequence shown here is derived from an EMBL/GenBank/DDBJ whole genome shotgun (WGS) entry which is preliminary data.</text>
</comment>
<dbReference type="EMBL" id="JYFN01000078">
    <property type="protein sequence ID" value="KJE19927.1"/>
    <property type="molecule type" value="Genomic_DNA"/>
</dbReference>
<dbReference type="Proteomes" id="UP000032545">
    <property type="component" value="Unassembled WGS sequence"/>
</dbReference>
<evidence type="ECO:0000313" key="2">
    <source>
        <dbReference type="EMBL" id="KJE19927.1"/>
    </source>
</evidence>
<gene>
    <name evidence="2" type="ORF">FF36_05778</name>
</gene>
<protein>
    <submittedName>
        <fullName evidence="2">Uncharacterized protein</fullName>
    </submittedName>
</protein>
<keyword evidence="3" id="KW-1185">Reference proteome</keyword>
<feature type="region of interest" description="Disordered" evidence="1">
    <location>
        <begin position="1"/>
        <end position="29"/>
    </location>
</feature>
<dbReference type="PATRIC" id="fig|1502723.3.peg.6403"/>
<proteinExistence type="predicted"/>
<organism evidence="2 3">
    <name type="scientific">Frankia torreyi</name>
    <dbReference type="NCBI Taxonomy" id="1856"/>
    <lineage>
        <taxon>Bacteria</taxon>
        <taxon>Bacillati</taxon>
        <taxon>Actinomycetota</taxon>
        <taxon>Actinomycetes</taxon>
        <taxon>Frankiales</taxon>
        <taxon>Frankiaceae</taxon>
        <taxon>Frankia</taxon>
    </lineage>
</organism>
<evidence type="ECO:0000256" key="1">
    <source>
        <dbReference type="SAM" id="MobiDB-lite"/>
    </source>
</evidence>
<name>A0A0D8B971_9ACTN</name>
<reference evidence="2 3" key="2">
    <citation type="journal article" date="2016" name="Genome Announc.">
        <title>Permanent Draft Genome Sequences for Two Variants of Frankia sp. Strain CpI1, the First Frankia Strain Isolated from Root Nodules of Comptonia peregrina.</title>
        <authorList>
            <person name="Oshone R."/>
            <person name="Hurst S.G.IV."/>
            <person name="Abebe-Akele F."/>
            <person name="Simpson S."/>
            <person name="Morris K."/>
            <person name="Thomas W.K."/>
            <person name="Tisa L.S."/>
        </authorList>
    </citation>
    <scope>NUCLEOTIDE SEQUENCE [LARGE SCALE GENOMIC DNA]</scope>
    <source>
        <strain evidence="3">CpI1-S</strain>
    </source>
</reference>
<sequence>MTGFRRGELTDGGSAAPPGTPADGGFPVGGACVTALEPSPLAGAR</sequence>
<accession>A0A0D8B971</accession>
<reference evidence="3" key="1">
    <citation type="submission" date="2015-02" db="EMBL/GenBank/DDBJ databases">
        <title>Draft Genome of Frankia sp. CpI1-S.</title>
        <authorList>
            <person name="Oshone R.T."/>
            <person name="Ngom M."/>
            <person name="Ghodhbane-Gtari F."/>
            <person name="Gtari M."/>
            <person name="Morris K."/>
            <person name="Thomas K."/>
            <person name="Sen A."/>
            <person name="Tisa L.S."/>
        </authorList>
    </citation>
    <scope>NUCLEOTIDE SEQUENCE [LARGE SCALE GENOMIC DNA]</scope>
    <source>
        <strain evidence="3">CpI1-S</strain>
    </source>
</reference>
<dbReference type="AlphaFoldDB" id="A0A0D8B971"/>